<accession>A0A0A9E4B3</accession>
<organism evidence="1">
    <name type="scientific">Arundo donax</name>
    <name type="common">Giant reed</name>
    <name type="synonym">Donax arundinaceus</name>
    <dbReference type="NCBI Taxonomy" id="35708"/>
    <lineage>
        <taxon>Eukaryota</taxon>
        <taxon>Viridiplantae</taxon>
        <taxon>Streptophyta</taxon>
        <taxon>Embryophyta</taxon>
        <taxon>Tracheophyta</taxon>
        <taxon>Spermatophyta</taxon>
        <taxon>Magnoliopsida</taxon>
        <taxon>Liliopsida</taxon>
        <taxon>Poales</taxon>
        <taxon>Poaceae</taxon>
        <taxon>PACMAD clade</taxon>
        <taxon>Arundinoideae</taxon>
        <taxon>Arundineae</taxon>
        <taxon>Arundo</taxon>
    </lineage>
</organism>
<dbReference type="EMBL" id="GBRH01205175">
    <property type="protein sequence ID" value="JAD92720.1"/>
    <property type="molecule type" value="Transcribed_RNA"/>
</dbReference>
<reference evidence="1" key="2">
    <citation type="journal article" date="2015" name="Data Brief">
        <title>Shoot transcriptome of the giant reed, Arundo donax.</title>
        <authorList>
            <person name="Barrero R.A."/>
            <person name="Guerrero F.D."/>
            <person name="Moolhuijzen P."/>
            <person name="Goolsby J.A."/>
            <person name="Tidwell J."/>
            <person name="Bellgard S.E."/>
            <person name="Bellgard M.I."/>
        </authorList>
    </citation>
    <scope>NUCLEOTIDE SEQUENCE</scope>
    <source>
        <tissue evidence="1">Shoot tissue taken approximately 20 cm above the soil surface</tissue>
    </source>
</reference>
<reference evidence="1" key="1">
    <citation type="submission" date="2014-09" db="EMBL/GenBank/DDBJ databases">
        <authorList>
            <person name="Magalhaes I.L.F."/>
            <person name="Oliveira U."/>
            <person name="Santos F.R."/>
            <person name="Vidigal T.H.D.A."/>
            <person name="Brescovit A.D."/>
            <person name="Santos A.J."/>
        </authorList>
    </citation>
    <scope>NUCLEOTIDE SEQUENCE</scope>
    <source>
        <tissue evidence="1">Shoot tissue taken approximately 20 cm above the soil surface</tissue>
    </source>
</reference>
<name>A0A0A9E4B3_ARUDO</name>
<proteinExistence type="predicted"/>
<evidence type="ECO:0000313" key="1">
    <source>
        <dbReference type="EMBL" id="JAD92720.1"/>
    </source>
</evidence>
<protein>
    <submittedName>
        <fullName evidence="1">Uncharacterized protein</fullName>
    </submittedName>
</protein>
<sequence length="34" mass="3942">MLWDVRLLKSETLASNCTILCCLISLYNKKEILL</sequence>
<dbReference type="AlphaFoldDB" id="A0A0A9E4B3"/>